<sequence>MYSQGTKGVSRIKSWIQDLIASADYEICVEPDEFAFRMGWTVTQTGFGSRRYRDPRFDQLRQPRKVTEEVS</sequence>
<reference evidence="1" key="1">
    <citation type="submission" date="2016-04" db="EMBL/GenBank/DDBJ databases">
        <authorList>
            <person name="Evans L.H."/>
            <person name="Alamgir A."/>
            <person name="Owens N."/>
            <person name="Weber N.D."/>
            <person name="Virtaneva K."/>
            <person name="Barbian K."/>
            <person name="Babar A."/>
            <person name="Rosenke K."/>
        </authorList>
    </citation>
    <scope>NUCLEOTIDE SEQUENCE</scope>
    <source>
        <strain evidence="1">Nono1</strain>
    </source>
</reference>
<proteinExistence type="predicted"/>
<dbReference type="RefSeq" id="WP_225270882.1">
    <property type="nucleotide sequence ID" value="NZ_CP084058.1"/>
</dbReference>
<accession>A0A1M4DY73</accession>
<evidence type="ECO:0000313" key="1">
    <source>
        <dbReference type="EMBL" id="SBO91511.1"/>
    </source>
</evidence>
<gene>
    <name evidence="1" type="ORF">BN4615_P1025</name>
</gene>
<organism evidence="1">
    <name type="scientific">Nonomuraea gerenzanensis</name>
    <dbReference type="NCBI Taxonomy" id="93944"/>
    <lineage>
        <taxon>Bacteria</taxon>
        <taxon>Bacillati</taxon>
        <taxon>Actinomycetota</taxon>
        <taxon>Actinomycetes</taxon>
        <taxon>Streptosporangiales</taxon>
        <taxon>Streptosporangiaceae</taxon>
        <taxon>Nonomuraea</taxon>
    </lineage>
</organism>
<name>A0A1M4DY73_9ACTN</name>
<dbReference type="AlphaFoldDB" id="A0A1M4DY73"/>
<dbReference type="EMBL" id="LT559118">
    <property type="protein sequence ID" value="SBO91511.1"/>
    <property type="molecule type" value="Genomic_DNA"/>
</dbReference>
<protein>
    <submittedName>
        <fullName evidence="1">Uncharacterized protein</fullName>
    </submittedName>
</protein>